<dbReference type="Proteomes" id="UP001597045">
    <property type="component" value="Unassembled WGS sequence"/>
</dbReference>
<keyword evidence="1" id="KW-1133">Transmembrane helix</keyword>
<keyword evidence="3" id="KW-1185">Reference proteome</keyword>
<reference evidence="3" key="1">
    <citation type="journal article" date="2019" name="Int. J. Syst. Evol. Microbiol.">
        <title>The Global Catalogue of Microorganisms (GCM) 10K type strain sequencing project: providing services to taxonomists for standard genome sequencing and annotation.</title>
        <authorList>
            <consortium name="The Broad Institute Genomics Platform"/>
            <consortium name="The Broad Institute Genome Sequencing Center for Infectious Disease"/>
            <person name="Wu L."/>
            <person name="Ma J."/>
        </authorList>
    </citation>
    <scope>NUCLEOTIDE SEQUENCE [LARGE SCALE GENOMIC DNA]</scope>
    <source>
        <strain evidence="3">JCM 31486</strain>
    </source>
</reference>
<name>A0ABW3M8I4_9PSEU</name>
<organism evidence="2 3">
    <name type="scientific">Kibdelosporangium lantanae</name>
    <dbReference type="NCBI Taxonomy" id="1497396"/>
    <lineage>
        <taxon>Bacteria</taxon>
        <taxon>Bacillati</taxon>
        <taxon>Actinomycetota</taxon>
        <taxon>Actinomycetes</taxon>
        <taxon>Pseudonocardiales</taxon>
        <taxon>Pseudonocardiaceae</taxon>
        <taxon>Kibdelosporangium</taxon>
    </lineage>
</organism>
<comment type="caution">
    <text evidence="2">The sequence shown here is derived from an EMBL/GenBank/DDBJ whole genome shotgun (WGS) entry which is preliminary data.</text>
</comment>
<sequence length="106" mass="11580">MSTIIAAGWLETYLRDPAGALFAVLAEVREWVVNSGPLVFPIIVTIFAVLVIGRRWWLRRCHAQLTADARQITVLAPPIVDPAGGEALWANLVGLLRPRLAVRGNA</sequence>
<keyword evidence="1" id="KW-0472">Membrane</keyword>
<evidence type="ECO:0000313" key="3">
    <source>
        <dbReference type="Proteomes" id="UP001597045"/>
    </source>
</evidence>
<gene>
    <name evidence="2" type="ORF">ACFQ1S_11960</name>
</gene>
<protein>
    <submittedName>
        <fullName evidence="2">Uncharacterized protein</fullName>
    </submittedName>
</protein>
<accession>A0ABW3M8I4</accession>
<feature type="transmembrane region" description="Helical" evidence="1">
    <location>
        <begin position="31"/>
        <end position="52"/>
    </location>
</feature>
<keyword evidence="1" id="KW-0812">Transmembrane</keyword>
<proteinExistence type="predicted"/>
<dbReference type="EMBL" id="JBHTIS010000566">
    <property type="protein sequence ID" value="MFD1046222.1"/>
    <property type="molecule type" value="Genomic_DNA"/>
</dbReference>
<evidence type="ECO:0000256" key="1">
    <source>
        <dbReference type="SAM" id="Phobius"/>
    </source>
</evidence>
<evidence type="ECO:0000313" key="2">
    <source>
        <dbReference type="EMBL" id="MFD1046222.1"/>
    </source>
</evidence>